<dbReference type="InterPro" id="IPR016040">
    <property type="entry name" value="NAD(P)-bd_dom"/>
</dbReference>
<dbReference type="InterPro" id="IPR036291">
    <property type="entry name" value="NAD(P)-bd_dom_sf"/>
</dbReference>
<dbReference type="Gene3D" id="3.90.25.10">
    <property type="entry name" value="UDP-galactose 4-epimerase, domain 1"/>
    <property type="match status" value="1"/>
</dbReference>
<sequence length="286" mass="30061">MTSTTLATTGATGQLGGLVSRLLDQAGMPHRLVVRDPSSPRVPHHDAVTDVAAAEFGDLDAATRALAGVDVLLMVSASESADRLAQHRTFVDAAAAAGVRHVVYTSFLGAAPDATFTLARDHHATEEHIKASGMAWTFLRDSFYLDFTEALVGEDGVIRGPAGEGACAFVARADVARSAAAVLSDPAAHTNRTYDLTGPQALTLDEVASTISAVRGTSVSYHDETLDEAYASRVGYGAPDWQVDAWVSTYTAIADGTMATVSSAVHELTGSRQTSLEEYLRSTPPR</sequence>
<dbReference type="Pfam" id="PF13460">
    <property type="entry name" value="NAD_binding_10"/>
    <property type="match status" value="1"/>
</dbReference>
<evidence type="ECO:0000313" key="3">
    <source>
        <dbReference type="Proteomes" id="UP000431092"/>
    </source>
</evidence>
<dbReference type="PANTHER" id="PTHR47129">
    <property type="entry name" value="QUINONE OXIDOREDUCTASE 2"/>
    <property type="match status" value="1"/>
</dbReference>
<dbReference type="RefSeq" id="WP_154592886.1">
    <property type="nucleotide sequence ID" value="NZ_WLVL01000021.1"/>
</dbReference>
<dbReference type="InterPro" id="IPR052718">
    <property type="entry name" value="NmrA-type_oxidoreductase"/>
</dbReference>
<dbReference type="EMBL" id="WLVL01000021">
    <property type="protein sequence ID" value="MTB71577.1"/>
    <property type="molecule type" value="Genomic_DNA"/>
</dbReference>
<comment type="caution">
    <text evidence="2">The sequence shown here is derived from an EMBL/GenBank/DDBJ whole genome shotgun (WGS) entry which is preliminary data.</text>
</comment>
<evidence type="ECO:0000313" key="2">
    <source>
        <dbReference type="EMBL" id="MTB71577.1"/>
    </source>
</evidence>
<dbReference type="Proteomes" id="UP000431092">
    <property type="component" value="Unassembled WGS sequence"/>
</dbReference>
<dbReference type="AlphaFoldDB" id="A0A6I3ICX9"/>
<protein>
    <submittedName>
        <fullName evidence="2">NAD(P)H-binding protein</fullName>
    </submittedName>
</protein>
<dbReference type="PANTHER" id="PTHR47129:SF1">
    <property type="entry name" value="NMRA-LIKE DOMAIN-CONTAINING PROTEIN"/>
    <property type="match status" value="1"/>
</dbReference>
<feature type="domain" description="NAD(P)-binding" evidence="1">
    <location>
        <begin position="10"/>
        <end position="186"/>
    </location>
</feature>
<keyword evidence="3" id="KW-1185">Reference proteome</keyword>
<reference evidence="2 3" key="1">
    <citation type="submission" date="2019-11" db="EMBL/GenBank/DDBJ databases">
        <title>Whole genome sequencing identifies a novel species of the genus Arsenicicoccus isolated from human blood.</title>
        <authorList>
            <person name="Jeong J.H."/>
            <person name="Kweon O.J."/>
            <person name="Kim H.R."/>
            <person name="Kim T.-H."/>
            <person name="Ha S.-M."/>
            <person name="Lee M.-K."/>
        </authorList>
    </citation>
    <scope>NUCLEOTIDE SEQUENCE [LARGE SCALE GENOMIC DNA]</scope>
    <source>
        <strain evidence="2 3">MKL-02</strain>
    </source>
</reference>
<organism evidence="2 3">
    <name type="scientific">Arsenicicoccus cauae</name>
    <dbReference type="NCBI Taxonomy" id="2663847"/>
    <lineage>
        <taxon>Bacteria</taxon>
        <taxon>Bacillati</taxon>
        <taxon>Actinomycetota</taxon>
        <taxon>Actinomycetes</taxon>
        <taxon>Micrococcales</taxon>
        <taxon>Intrasporangiaceae</taxon>
        <taxon>Arsenicicoccus</taxon>
    </lineage>
</organism>
<evidence type="ECO:0000259" key="1">
    <source>
        <dbReference type="Pfam" id="PF13460"/>
    </source>
</evidence>
<dbReference type="SUPFAM" id="SSF51735">
    <property type="entry name" value="NAD(P)-binding Rossmann-fold domains"/>
    <property type="match status" value="1"/>
</dbReference>
<proteinExistence type="predicted"/>
<dbReference type="Gene3D" id="3.40.50.720">
    <property type="entry name" value="NAD(P)-binding Rossmann-like Domain"/>
    <property type="match status" value="1"/>
</dbReference>
<accession>A0A6I3ICX9</accession>
<gene>
    <name evidence="2" type="ORF">GGG17_06260</name>
</gene>
<dbReference type="CDD" id="cd05269">
    <property type="entry name" value="TMR_SDR_a"/>
    <property type="match status" value="1"/>
</dbReference>
<name>A0A6I3ICX9_9MICO</name>